<dbReference type="InterPro" id="IPR011234">
    <property type="entry name" value="Fumarylacetoacetase-like_C"/>
</dbReference>
<dbReference type="InterPro" id="IPR051121">
    <property type="entry name" value="FAH"/>
</dbReference>
<dbReference type="eggNOG" id="COG0179">
    <property type="taxonomic scope" value="Bacteria"/>
</dbReference>
<dbReference type="PANTHER" id="PTHR42796">
    <property type="entry name" value="FUMARYLACETOACETATE HYDROLASE DOMAIN-CONTAINING PROTEIN 2A-RELATED"/>
    <property type="match status" value="1"/>
</dbReference>
<evidence type="ECO:0000313" key="4">
    <source>
        <dbReference type="EMBL" id="AEV96045.1"/>
    </source>
</evidence>
<evidence type="ECO:0000256" key="2">
    <source>
        <dbReference type="ARBA" id="ARBA00022723"/>
    </source>
</evidence>
<evidence type="ECO:0000259" key="3">
    <source>
        <dbReference type="Pfam" id="PF01557"/>
    </source>
</evidence>
<dbReference type="GO" id="GO:0016787">
    <property type="term" value="F:hydrolase activity"/>
    <property type="evidence" value="ECO:0007669"/>
    <property type="project" value="UniProtKB-KW"/>
</dbReference>
<organism evidence="4 5">
    <name type="scientific">Pediococcus claussenii (strain ATCC BAA-344 / DSM 14800 / JCM 18046 / KCTC 3811 / LMG 21948 / P06)</name>
    <dbReference type="NCBI Taxonomy" id="701521"/>
    <lineage>
        <taxon>Bacteria</taxon>
        <taxon>Bacillati</taxon>
        <taxon>Bacillota</taxon>
        <taxon>Bacilli</taxon>
        <taxon>Lactobacillales</taxon>
        <taxon>Lactobacillaceae</taxon>
        <taxon>Pediococcus</taxon>
    </lineage>
</organism>
<dbReference type="GO" id="GO:0016853">
    <property type="term" value="F:isomerase activity"/>
    <property type="evidence" value="ECO:0007669"/>
    <property type="project" value="UniProtKB-ARBA"/>
</dbReference>
<dbReference type="GO" id="GO:0046872">
    <property type="term" value="F:metal ion binding"/>
    <property type="evidence" value="ECO:0007669"/>
    <property type="project" value="UniProtKB-KW"/>
</dbReference>
<evidence type="ECO:0000313" key="5">
    <source>
        <dbReference type="Proteomes" id="UP000005444"/>
    </source>
</evidence>
<comment type="similarity">
    <text evidence="1">Belongs to the FAH family.</text>
</comment>
<dbReference type="Proteomes" id="UP000005444">
    <property type="component" value="Chromosome"/>
</dbReference>
<sequence length="270" mass="30165">MKLGIVNNQVTLLTRQDDHLLGQMVRNTDTIFDAISNRSNLELSEKFEVNQKELQMPVPEPRQVFAVGMNYTDHSREINIALPKVPSIFTKFQSSLTDPNVTVKKHGNQTDWETELVIVIGKDGRNIAKENVDQFIAGYMVGQDLSDRFVQLENTDAPQFSMGKSFEKYGPVGPWLTTPDDIKDLGDLEIETRVNGIVMQHSQLKNMIFDTPTLVSYLSSIVELKSGDIIFTGTPSGVGLGRDPKVFLRSGDDLISEIEGLGQLHIEITE</sequence>
<gene>
    <name evidence="4" type="ordered locus">PECL_1834</name>
</gene>
<dbReference type="Gene3D" id="3.90.850.10">
    <property type="entry name" value="Fumarylacetoacetase-like, C-terminal domain"/>
    <property type="match status" value="1"/>
</dbReference>
<name>G8PC67_PEDCP</name>
<dbReference type="Pfam" id="PF01557">
    <property type="entry name" value="FAA_hydrolase"/>
    <property type="match status" value="1"/>
</dbReference>
<dbReference type="KEGG" id="pce:PECL_1834"/>
<reference evidence="4 5" key="1">
    <citation type="journal article" date="2012" name="J. Bacteriol.">
        <title>Complete Genome Sequence of the Beer Spoilage Organism Pediococcus claussenii ATCC BAA-344T.</title>
        <authorList>
            <person name="Pittet V."/>
            <person name="Abegunde T."/>
            <person name="Marfleet T."/>
            <person name="Haakensen M."/>
            <person name="Morrow K."/>
            <person name="Jayaprakash T."/>
            <person name="Schroeder K."/>
            <person name="Trost B."/>
            <person name="Byrns S."/>
            <person name="Bergsveinson J."/>
            <person name="Kusalik A."/>
            <person name="Ziola B."/>
        </authorList>
    </citation>
    <scope>NUCLEOTIDE SEQUENCE [LARGE SCALE GENOMIC DNA]</scope>
    <source>
        <strain evidence="4 5">ATCC BAA-344</strain>
    </source>
</reference>
<dbReference type="EMBL" id="CP003137">
    <property type="protein sequence ID" value="AEV96045.1"/>
    <property type="molecule type" value="Genomic_DNA"/>
</dbReference>
<accession>G8PC67</accession>
<dbReference type="PATRIC" id="fig|701521.8.peg.1734"/>
<dbReference type="FunFam" id="3.90.850.10:FF:000002">
    <property type="entry name" value="2-hydroxyhepta-2,4-diene-1,7-dioate isomerase"/>
    <property type="match status" value="1"/>
</dbReference>
<dbReference type="GO" id="GO:0019752">
    <property type="term" value="P:carboxylic acid metabolic process"/>
    <property type="evidence" value="ECO:0007669"/>
    <property type="project" value="UniProtKB-ARBA"/>
</dbReference>
<dbReference type="AlphaFoldDB" id="G8PC67"/>
<dbReference type="STRING" id="701521.PECL_1834"/>
<dbReference type="SUPFAM" id="SSF56529">
    <property type="entry name" value="FAH"/>
    <property type="match status" value="1"/>
</dbReference>
<keyword evidence="2" id="KW-0479">Metal-binding</keyword>
<keyword evidence="5" id="KW-1185">Reference proteome</keyword>
<protein>
    <submittedName>
        <fullName evidence="4">Fumarylacetoacetate (FAA) hydrolase family protein</fullName>
    </submittedName>
</protein>
<feature type="domain" description="Fumarylacetoacetase-like C-terminal" evidence="3">
    <location>
        <begin position="64"/>
        <end position="266"/>
    </location>
</feature>
<evidence type="ECO:0000256" key="1">
    <source>
        <dbReference type="ARBA" id="ARBA00010211"/>
    </source>
</evidence>
<dbReference type="InterPro" id="IPR036663">
    <property type="entry name" value="Fumarylacetoacetase_C_sf"/>
</dbReference>
<dbReference type="HOGENOM" id="CLU_028458_3_0_9"/>
<proteinExistence type="inferred from homology"/>
<keyword evidence="4" id="KW-0378">Hydrolase</keyword>
<dbReference type="PANTHER" id="PTHR42796:SF4">
    <property type="entry name" value="FUMARYLACETOACETATE HYDROLASE DOMAIN-CONTAINING PROTEIN 2A"/>
    <property type="match status" value="1"/>
</dbReference>
<dbReference type="RefSeq" id="WP_014216239.1">
    <property type="nucleotide sequence ID" value="NC_016605.1"/>
</dbReference>